<dbReference type="PANTHER" id="PTHR16076:SF8">
    <property type="entry name" value="CYTOSKELETON-ASSOCIATED PROTEIN 2"/>
    <property type="match status" value="1"/>
</dbReference>
<evidence type="ECO:0000256" key="1">
    <source>
        <dbReference type="ARBA" id="ARBA00004245"/>
    </source>
</evidence>
<reference evidence="8 9" key="1">
    <citation type="submission" date="2021-05" db="EMBL/GenBank/DDBJ databases">
        <authorList>
            <person name="Zahm M."/>
            <person name="Klopp C."/>
            <person name="Cabau C."/>
            <person name="Kuhl H."/>
            <person name="Suciu R."/>
            <person name="Ciorpac M."/>
            <person name="Holostenco D."/>
            <person name="Gessner J."/>
            <person name="Wuertz S."/>
            <person name="Hohne C."/>
            <person name="Stock M."/>
            <person name="Gislard M."/>
            <person name="Lluch J."/>
            <person name="Milhes M."/>
            <person name="Lampietro C."/>
            <person name="Lopez Roques C."/>
            <person name="Donnadieu C."/>
            <person name="Du K."/>
            <person name="Schartl M."/>
            <person name="Guiguen Y."/>
        </authorList>
    </citation>
    <scope>NUCLEOTIDE SEQUENCE [LARGE SCALE GENOMIC DNA]</scope>
    <source>
        <strain evidence="8">Hh-F2</strain>
        <tissue evidence="8">Blood</tissue>
    </source>
</reference>
<feature type="domain" description="Cytoskeleton-associated protein 2 C-terminal" evidence="7">
    <location>
        <begin position="314"/>
        <end position="383"/>
    </location>
</feature>
<feature type="compositionally biased region" description="Low complexity" evidence="6">
    <location>
        <begin position="227"/>
        <end position="238"/>
    </location>
</feature>
<feature type="region of interest" description="Disordered" evidence="6">
    <location>
        <begin position="411"/>
        <end position="471"/>
    </location>
</feature>
<organism evidence="8 9">
    <name type="scientific">Huso huso</name>
    <name type="common">Beluga</name>
    <name type="synonym">Acipenser huso</name>
    <dbReference type="NCBI Taxonomy" id="61971"/>
    <lineage>
        <taxon>Eukaryota</taxon>
        <taxon>Metazoa</taxon>
        <taxon>Chordata</taxon>
        <taxon>Craniata</taxon>
        <taxon>Vertebrata</taxon>
        <taxon>Euteleostomi</taxon>
        <taxon>Actinopterygii</taxon>
        <taxon>Chondrostei</taxon>
        <taxon>Acipenseriformes</taxon>
        <taxon>Acipenseridae</taxon>
        <taxon>Huso</taxon>
    </lineage>
</organism>
<feature type="compositionally biased region" description="Polar residues" evidence="6">
    <location>
        <begin position="206"/>
        <end position="216"/>
    </location>
</feature>
<feature type="region of interest" description="Disordered" evidence="6">
    <location>
        <begin position="1"/>
        <end position="126"/>
    </location>
</feature>
<evidence type="ECO:0000256" key="3">
    <source>
        <dbReference type="ARBA" id="ARBA00022490"/>
    </source>
</evidence>
<feature type="domain" description="Cytoskeleton-associated protein 2 C-terminal" evidence="7">
    <location>
        <begin position="394"/>
        <end position="576"/>
    </location>
</feature>
<feature type="compositionally biased region" description="Basic and acidic residues" evidence="6">
    <location>
        <begin position="52"/>
        <end position="63"/>
    </location>
</feature>
<proteinExistence type="inferred from homology"/>
<feature type="compositionally biased region" description="Polar residues" evidence="6">
    <location>
        <begin position="300"/>
        <end position="315"/>
    </location>
</feature>
<dbReference type="InterPro" id="IPR029197">
    <property type="entry name" value="CKAP2_C"/>
</dbReference>
<gene>
    <name evidence="8" type="ORF">HHUSO_G10282</name>
</gene>
<keyword evidence="4" id="KW-0597">Phosphoprotein</keyword>
<evidence type="ECO:0000259" key="7">
    <source>
        <dbReference type="Pfam" id="PF15297"/>
    </source>
</evidence>
<keyword evidence="3" id="KW-0963">Cytoplasm</keyword>
<feature type="compositionally biased region" description="Basic and acidic residues" evidence="6">
    <location>
        <begin position="91"/>
        <end position="109"/>
    </location>
</feature>
<feature type="compositionally biased region" description="Basic and acidic residues" evidence="6">
    <location>
        <begin position="32"/>
        <end position="43"/>
    </location>
</feature>
<feature type="compositionally biased region" description="Basic residues" evidence="6">
    <location>
        <begin position="11"/>
        <end position="21"/>
    </location>
</feature>
<comment type="subcellular location">
    <subcellularLocation>
        <location evidence="1">Cytoplasm</location>
        <location evidence="1">Cytoskeleton</location>
    </subcellularLocation>
</comment>
<name>A0ABR0ZQG2_HUSHU</name>
<dbReference type="Pfam" id="PF15297">
    <property type="entry name" value="CKAP2_C"/>
    <property type="match status" value="2"/>
</dbReference>
<comment type="similarity">
    <text evidence="2">Belongs to the CKAP2 family.</text>
</comment>
<evidence type="ECO:0000256" key="4">
    <source>
        <dbReference type="ARBA" id="ARBA00022553"/>
    </source>
</evidence>
<keyword evidence="9" id="KW-1185">Reference proteome</keyword>
<comment type="caution">
    <text evidence="8">The sequence shown here is derived from an EMBL/GenBank/DDBJ whole genome shotgun (WGS) entry which is preliminary data.</text>
</comment>
<feature type="compositionally biased region" description="Basic and acidic residues" evidence="6">
    <location>
        <begin position="422"/>
        <end position="447"/>
    </location>
</feature>
<evidence type="ECO:0000256" key="5">
    <source>
        <dbReference type="ARBA" id="ARBA00023212"/>
    </source>
</evidence>
<dbReference type="PANTHER" id="PTHR16076">
    <property type="entry name" value="CYTOSKELETON ASSOCIATED PROTEIN 2-RELATED"/>
    <property type="match status" value="1"/>
</dbReference>
<evidence type="ECO:0000313" key="8">
    <source>
        <dbReference type="EMBL" id="KAK6486655.1"/>
    </source>
</evidence>
<dbReference type="EMBL" id="JAHFZB010000008">
    <property type="protein sequence ID" value="KAK6486655.1"/>
    <property type="molecule type" value="Genomic_DNA"/>
</dbReference>
<sequence length="587" mass="64667">MNTVAGAPPSKTRRRQSKISLHKMEPQLTNPRMKEDTQKDHTANRLPNTKVVNKENTRPEKQWNRPNVIKAKPQKQKAVKLEPMQSSNHAVNKEALMKKEGGDSDKQVDEGNQVGNTGSKNPAEMRRRTTLSYSFLSHRNNQQKQLIVEKSANPKPAVPCASKPVLGAYRGKVVQSKVSSFRKPATTGEEKNQPEVKAVASKPIAQKTNTASNGKASVQKPGIGVPKTSAQTAKSTTTNMQKGQIAKPPLRENVFQQKEPKATNILAARRLVSSGTAGPAPQPRLPVTMKKNDSVPKVNPKNSEATSKNGAKPSNTVISNKYKIKKETAEERRLRLAEWLATKGKTLKRPSMVLQAGATLKQAPKKEPITQLNTTMEMEDNDEQDLPVLAEETNEPIDELCCALADMLTTSKSNTDGQRGGSESKESTGMDQKDSVKAEEKDLKLEHGFQSPAQAEKQCKEENESDEDEEIDEKAHNLAMKTPGKDTAKASVVKYSVKTTPYLQSVKKRIQGEGSKGAIKDLKFLTPVRRSQRINRMSYRLPEMLMDHDPCVSSLAELAGLDGEANAYIYRQNPALQEVTRLSAATD</sequence>
<dbReference type="Proteomes" id="UP001369086">
    <property type="component" value="Unassembled WGS sequence"/>
</dbReference>
<accession>A0ABR0ZQG2</accession>
<evidence type="ECO:0000256" key="6">
    <source>
        <dbReference type="SAM" id="MobiDB-lite"/>
    </source>
</evidence>
<evidence type="ECO:0000313" key="9">
    <source>
        <dbReference type="Proteomes" id="UP001369086"/>
    </source>
</evidence>
<protein>
    <submittedName>
        <fullName evidence="8">Cytoskeleton-associated protein 2</fullName>
    </submittedName>
</protein>
<feature type="region of interest" description="Disordered" evidence="6">
    <location>
        <begin position="274"/>
        <end position="315"/>
    </location>
</feature>
<feature type="region of interest" description="Disordered" evidence="6">
    <location>
        <begin position="180"/>
        <end position="245"/>
    </location>
</feature>
<evidence type="ECO:0000256" key="2">
    <source>
        <dbReference type="ARBA" id="ARBA00009468"/>
    </source>
</evidence>
<dbReference type="InterPro" id="IPR026165">
    <property type="entry name" value="CKAP2_fam"/>
</dbReference>
<keyword evidence="5" id="KW-0206">Cytoskeleton</keyword>